<proteinExistence type="predicted"/>
<protein>
    <submittedName>
        <fullName evidence="1">Uncharacterized protein</fullName>
    </submittedName>
</protein>
<reference evidence="1 2" key="1">
    <citation type="submission" date="2017-04" db="EMBL/GenBank/DDBJ databases">
        <authorList>
            <person name="Afonso C.L."/>
            <person name="Miller P.J."/>
            <person name="Scott M.A."/>
            <person name="Spackman E."/>
            <person name="Goraichik I."/>
            <person name="Dimitrov K.M."/>
            <person name="Suarez D.L."/>
            <person name="Swayne D.E."/>
        </authorList>
    </citation>
    <scope>NUCLEOTIDE SEQUENCE [LARGE SCALE GENOMIC DNA]</scope>
    <source>
        <strain evidence="2">XA(T)</strain>
    </source>
</reference>
<evidence type="ECO:0000313" key="1">
    <source>
        <dbReference type="EMBL" id="ARJ05004.1"/>
    </source>
</evidence>
<dbReference type="EMBL" id="CP020715">
    <property type="protein sequence ID" value="ARJ05004.1"/>
    <property type="molecule type" value="Genomic_DNA"/>
</dbReference>
<evidence type="ECO:0000313" key="2">
    <source>
        <dbReference type="Proteomes" id="UP000192775"/>
    </source>
</evidence>
<dbReference type="SUPFAM" id="SSF82171">
    <property type="entry name" value="DPP6 N-terminal domain-like"/>
    <property type="match status" value="1"/>
</dbReference>
<sequence>MRRDRRFAVAMTAVLGSLAVIAGALVVVGVVKGPALTGSQVNLRAAEAGAGQRLVLASDQALDETVAPTVTVEPAVPVTVSVQGTAVTVQLEAALAYDTDYTVSVRGVAGAVGGGRSDWTERFSTPDVSDLLVLRHGAGEDEVVSVGARRDDEVAYRGEGIVAFAGTASDLAIVQRDPSTGSDVVTVVPRQGGDPTVLAFPAAGTVTSLRASPDGSMLGLTYTQPQTAFTAAGSDLLFTYDLARGGGLPELVPDDHGEQISAVDWTFVPGSAQLLALTPTGRLLRVDAVDAFTGQAVATDVGAADALRGTLPGAQGVVVDDAGSLSVVTADALAPVPWRLDGTSPMQVVVDDQGATLSASAQGALVLRSASGETSTVLPAAGDGIAALCSSRNGLYAVVTTEGGETEVVSLSEGSVLLTTEGTDPSWC</sequence>
<gene>
    <name evidence="1" type="ORF">B5808_07130</name>
</gene>
<dbReference type="KEGG" id="cphy:B5808_07130"/>
<dbReference type="STRING" id="1619308.B5808_07130"/>
<dbReference type="AlphaFoldDB" id="A0A1X9LIK4"/>
<organism evidence="1 2">
    <name type="scientific">Cnuibacter physcomitrellae</name>
    <dbReference type="NCBI Taxonomy" id="1619308"/>
    <lineage>
        <taxon>Bacteria</taxon>
        <taxon>Bacillati</taxon>
        <taxon>Actinomycetota</taxon>
        <taxon>Actinomycetes</taxon>
        <taxon>Micrococcales</taxon>
        <taxon>Microbacteriaceae</taxon>
        <taxon>Cnuibacter</taxon>
    </lineage>
</organism>
<accession>A0A1X9LIK4</accession>
<dbReference type="Proteomes" id="UP000192775">
    <property type="component" value="Chromosome"/>
</dbReference>
<keyword evidence="2" id="KW-1185">Reference proteome</keyword>
<name>A0A1X9LIK4_9MICO</name>
<dbReference type="RefSeq" id="WP_085019142.1">
    <property type="nucleotide sequence ID" value="NZ_BMHD01000001.1"/>
</dbReference>